<proteinExistence type="predicted"/>
<dbReference type="Proteomes" id="UP001054945">
    <property type="component" value="Unassembled WGS sequence"/>
</dbReference>
<feature type="non-terminal residue" evidence="1">
    <location>
        <position position="1"/>
    </location>
</feature>
<accession>A0AAV4YB27</accession>
<gene>
    <name evidence="1" type="ORF">CEXT_442001</name>
</gene>
<dbReference type="AlphaFoldDB" id="A0AAV4YB27"/>
<name>A0AAV4YB27_CAEEX</name>
<comment type="caution">
    <text evidence="1">The sequence shown here is derived from an EMBL/GenBank/DDBJ whole genome shotgun (WGS) entry which is preliminary data.</text>
</comment>
<organism evidence="1 2">
    <name type="scientific">Caerostris extrusa</name>
    <name type="common">Bark spider</name>
    <name type="synonym">Caerostris bankana</name>
    <dbReference type="NCBI Taxonomy" id="172846"/>
    <lineage>
        <taxon>Eukaryota</taxon>
        <taxon>Metazoa</taxon>
        <taxon>Ecdysozoa</taxon>
        <taxon>Arthropoda</taxon>
        <taxon>Chelicerata</taxon>
        <taxon>Arachnida</taxon>
        <taxon>Araneae</taxon>
        <taxon>Araneomorphae</taxon>
        <taxon>Entelegynae</taxon>
        <taxon>Araneoidea</taxon>
        <taxon>Araneidae</taxon>
        <taxon>Caerostris</taxon>
    </lineage>
</organism>
<evidence type="ECO:0000313" key="1">
    <source>
        <dbReference type="EMBL" id="GIZ03201.1"/>
    </source>
</evidence>
<dbReference type="EMBL" id="BPLR01001569">
    <property type="protein sequence ID" value="GIZ03201.1"/>
    <property type="molecule type" value="Genomic_DNA"/>
</dbReference>
<protein>
    <submittedName>
        <fullName evidence="1">Uncharacterized protein</fullName>
    </submittedName>
</protein>
<reference evidence="1 2" key="1">
    <citation type="submission" date="2021-06" db="EMBL/GenBank/DDBJ databases">
        <title>Caerostris extrusa draft genome.</title>
        <authorList>
            <person name="Kono N."/>
            <person name="Arakawa K."/>
        </authorList>
    </citation>
    <scope>NUCLEOTIDE SEQUENCE [LARGE SCALE GENOMIC DNA]</scope>
</reference>
<sequence length="33" mass="3735">SQDMQRSSGTVYELNCATEADELLTRDRFIGNN</sequence>
<keyword evidence="2" id="KW-1185">Reference proteome</keyword>
<evidence type="ECO:0000313" key="2">
    <source>
        <dbReference type="Proteomes" id="UP001054945"/>
    </source>
</evidence>